<dbReference type="RefSeq" id="WP_119321337.1">
    <property type="nucleotide sequence ID" value="NZ_AP025739.1"/>
</dbReference>
<evidence type="ECO:0000256" key="2">
    <source>
        <dbReference type="ARBA" id="ARBA00007613"/>
    </source>
</evidence>
<evidence type="ECO:0000256" key="7">
    <source>
        <dbReference type="ARBA" id="ARBA00023237"/>
    </source>
</evidence>
<keyword evidence="7" id="KW-0998">Cell outer membrane</keyword>
<reference evidence="8 9" key="1">
    <citation type="journal article" date="2019" name="Int. J. Syst. Evol. Microbiol.">
        <title>Capsulimonas corticalis gen. nov., sp. nov., an aerobic capsulated bacterium, of a novel bacterial order, Capsulimonadales ord. nov., of the class Armatimonadia of the phylum Armatimonadetes.</title>
        <authorList>
            <person name="Li J."/>
            <person name="Kudo C."/>
            <person name="Tonouchi A."/>
        </authorList>
    </citation>
    <scope>NUCLEOTIDE SEQUENCE [LARGE SCALE GENOMIC DNA]</scope>
    <source>
        <strain evidence="8 9">AX-7</strain>
    </source>
</reference>
<evidence type="ECO:0000313" key="8">
    <source>
        <dbReference type="EMBL" id="BDI30377.1"/>
    </source>
</evidence>
<dbReference type="Pfam" id="PF02321">
    <property type="entry name" value="OEP"/>
    <property type="match status" value="2"/>
</dbReference>
<keyword evidence="6" id="KW-0472">Membrane</keyword>
<keyword evidence="9" id="KW-1185">Reference proteome</keyword>
<name>A0A402CVF1_9BACT</name>
<comment type="subcellular location">
    <subcellularLocation>
        <location evidence="1">Cell outer membrane</location>
    </subcellularLocation>
</comment>
<dbReference type="SUPFAM" id="SSF56954">
    <property type="entry name" value="Outer membrane efflux proteins (OEP)"/>
    <property type="match status" value="1"/>
</dbReference>
<dbReference type="InterPro" id="IPR003423">
    <property type="entry name" value="OMP_efflux"/>
</dbReference>
<organism evidence="8 9">
    <name type="scientific">Capsulimonas corticalis</name>
    <dbReference type="NCBI Taxonomy" id="2219043"/>
    <lineage>
        <taxon>Bacteria</taxon>
        <taxon>Bacillati</taxon>
        <taxon>Armatimonadota</taxon>
        <taxon>Armatimonadia</taxon>
        <taxon>Capsulimonadales</taxon>
        <taxon>Capsulimonadaceae</taxon>
        <taxon>Capsulimonas</taxon>
    </lineage>
</organism>
<dbReference type="AlphaFoldDB" id="A0A402CVF1"/>
<dbReference type="GO" id="GO:1990281">
    <property type="term" value="C:efflux pump complex"/>
    <property type="evidence" value="ECO:0007669"/>
    <property type="project" value="TreeGrafter"/>
</dbReference>
<evidence type="ECO:0000256" key="1">
    <source>
        <dbReference type="ARBA" id="ARBA00004442"/>
    </source>
</evidence>
<dbReference type="KEGG" id="ccot:CCAX7_24280"/>
<sequence length="445" mass="47058">MRFRLSAVSGRVNKRGVSFAAACAALLGSCSQSQAQTAPPVANTFTLQAAETQAMAQNPSARAASQQLIQALAKVDQARAQQRTQISFSSAASASSADVIQGPPDHENFQTLQNTLTIPLPLGLRPRLAVSLAQRQADAARAQFEAARITLLTQVDTAYYDLLRKQALLTLADQTLAEAERSLSEVQKRNKAGDVPQLDVLRAQVPVSAAQAQRAQAENAVTVARQALSALLSRDLDAPLTVQEVDPAHVSDAHTETEVRALAEQRSPDLRAADATVQADEEAVKSARLWREPALSVDLSDARSNDKTGFSRLNTIQATVTIPISDGGLARGQTREAEAALAQAKAQRESARSSAVTAAGAAYLNARSAAVQSRSAAEARANAQIVYDKTLLGYQQGLFPLSDVLNAQAALAQTRIAETQARYDQAAAESSLALLITPAPEKAAP</sequence>
<dbReference type="EMBL" id="AP025739">
    <property type="protein sequence ID" value="BDI30377.1"/>
    <property type="molecule type" value="Genomic_DNA"/>
</dbReference>
<keyword evidence="4" id="KW-1134">Transmembrane beta strand</keyword>
<dbReference type="Gene3D" id="1.20.1600.10">
    <property type="entry name" value="Outer membrane efflux proteins (OEP)"/>
    <property type="match status" value="1"/>
</dbReference>
<evidence type="ECO:0000256" key="5">
    <source>
        <dbReference type="ARBA" id="ARBA00022692"/>
    </source>
</evidence>
<keyword evidence="5" id="KW-0812">Transmembrane</keyword>
<comment type="similarity">
    <text evidence="2">Belongs to the outer membrane factor (OMF) (TC 1.B.17) family.</text>
</comment>
<proteinExistence type="inferred from homology"/>
<evidence type="ECO:0000256" key="4">
    <source>
        <dbReference type="ARBA" id="ARBA00022452"/>
    </source>
</evidence>
<keyword evidence="3" id="KW-0813">Transport</keyword>
<protein>
    <submittedName>
        <fullName evidence="8">Uncharacterized protein</fullName>
    </submittedName>
</protein>
<dbReference type="PANTHER" id="PTHR30026:SF20">
    <property type="entry name" value="OUTER MEMBRANE PROTEIN TOLC"/>
    <property type="match status" value="1"/>
</dbReference>
<gene>
    <name evidence="8" type="ORF">CCAX7_24280</name>
</gene>
<evidence type="ECO:0000256" key="6">
    <source>
        <dbReference type="ARBA" id="ARBA00023136"/>
    </source>
</evidence>
<dbReference type="GO" id="GO:0009279">
    <property type="term" value="C:cell outer membrane"/>
    <property type="evidence" value="ECO:0007669"/>
    <property type="project" value="UniProtKB-SubCell"/>
</dbReference>
<dbReference type="PROSITE" id="PS51257">
    <property type="entry name" value="PROKAR_LIPOPROTEIN"/>
    <property type="match status" value="1"/>
</dbReference>
<dbReference type="InterPro" id="IPR051906">
    <property type="entry name" value="TolC-like"/>
</dbReference>
<evidence type="ECO:0000313" key="9">
    <source>
        <dbReference type="Proteomes" id="UP000287394"/>
    </source>
</evidence>
<accession>A0A402CVF1</accession>
<dbReference type="GO" id="GO:0015288">
    <property type="term" value="F:porin activity"/>
    <property type="evidence" value="ECO:0007669"/>
    <property type="project" value="TreeGrafter"/>
</dbReference>
<dbReference type="PANTHER" id="PTHR30026">
    <property type="entry name" value="OUTER MEMBRANE PROTEIN TOLC"/>
    <property type="match status" value="1"/>
</dbReference>
<evidence type="ECO:0000256" key="3">
    <source>
        <dbReference type="ARBA" id="ARBA00022448"/>
    </source>
</evidence>
<dbReference type="Proteomes" id="UP000287394">
    <property type="component" value="Chromosome"/>
</dbReference>
<dbReference type="GO" id="GO:0015562">
    <property type="term" value="F:efflux transmembrane transporter activity"/>
    <property type="evidence" value="ECO:0007669"/>
    <property type="project" value="InterPro"/>
</dbReference>